<dbReference type="InterPro" id="IPR050109">
    <property type="entry name" value="HTH-type_TetR-like_transc_reg"/>
</dbReference>
<dbReference type="EMBL" id="MVIM01000002">
    <property type="protein sequence ID" value="ORB67719.1"/>
    <property type="molecule type" value="Genomic_DNA"/>
</dbReference>
<name>A0A1X0JXT7_9MYCO</name>
<accession>A0A1X0JXT7</accession>
<dbReference type="AlphaFoldDB" id="A0A1X0JXT7"/>
<protein>
    <submittedName>
        <fullName evidence="6">TetR family transcriptional regulator</fullName>
    </submittedName>
</protein>
<keyword evidence="3" id="KW-0804">Transcription</keyword>
<dbReference type="SUPFAM" id="SSF46689">
    <property type="entry name" value="Homeodomain-like"/>
    <property type="match status" value="1"/>
</dbReference>
<dbReference type="PANTHER" id="PTHR30055:SF234">
    <property type="entry name" value="HTH-TYPE TRANSCRIPTIONAL REGULATOR BETI"/>
    <property type="match status" value="1"/>
</dbReference>
<dbReference type="GO" id="GO:0003700">
    <property type="term" value="F:DNA-binding transcription factor activity"/>
    <property type="evidence" value="ECO:0007669"/>
    <property type="project" value="TreeGrafter"/>
</dbReference>
<dbReference type="Pfam" id="PF00440">
    <property type="entry name" value="TetR_N"/>
    <property type="match status" value="1"/>
</dbReference>
<dbReference type="STRING" id="75922.BST47_04375"/>
<evidence type="ECO:0000256" key="1">
    <source>
        <dbReference type="ARBA" id="ARBA00023015"/>
    </source>
</evidence>
<dbReference type="Gene3D" id="1.10.357.10">
    <property type="entry name" value="Tetracycline Repressor, domain 2"/>
    <property type="match status" value="1"/>
</dbReference>
<evidence type="ECO:0000313" key="6">
    <source>
        <dbReference type="EMBL" id="ORB67719.1"/>
    </source>
</evidence>
<dbReference type="PANTHER" id="PTHR30055">
    <property type="entry name" value="HTH-TYPE TRANSCRIPTIONAL REGULATOR RUTR"/>
    <property type="match status" value="1"/>
</dbReference>
<sequence>MAGVVHLRSYDDRDRDDEETDNVIGATVELLREVPYSDLTMQAISRRAGISIGSLREQFWSKDAIVAEIYLRRLRAVPLDVDVERDAKERIVAQFSHLVMLLADEPGLAAACSSALVCSDPSVRSVRERIHAEYHRRVRTMLRSGAWPEVTQTLEFGLVGALVHASCGVDNFAQAADDLACMVATVLPDGC</sequence>
<evidence type="ECO:0000313" key="7">
    <source>
        <dbReference type="Proteomes" id="UP000192411"/>
    </source>
</evidence>
<evidence type="ECO:0000259" key="5">
    <source>
        <dbReference type="PROSITE" id="PS50977"/>
    </source>
</evidence>
<dbReference type="RefSeq" id="WP_083123990.1">
    <property type="nucleotide sequence ID" value="NZ_MVIM01000002.1"/>
</dbReference>
<evidence type="ECO:0000256" key="4">
    <source>
        <dbReference type="PROSITE-ProRule" id="PRU00335"/>
    </source>
</evidence>
<keyword evidence="2 4" id="KW-0238">DNA-binding</keyword>
<keyword evidence="7" id="KW-1185">Reference proteome</keyword>
<dbReference type="Proteomes" id="UP000192411">
    <property type="component" value="Unassembled WGS sequence"/>
</dbReference>
<feature type="DNA-binding region" description="H-T-H motif" evidence="4">
    <location>
        <begin position="40"/>
        <end position="59"/>
    </location>
</feature>
<evidence type="ECO:0000256" key="2">
    <source>
        <dbReference type="ARBA" id="ARBA00023125"/>
    </source>
</evidence>
<dbReference type="OrthoDB" id="4718919at2"/>
<feature type="domain" description="HTH tetR-type" evidence="5">
    <location>
        <begin position="17"/>
        <end position="77"/>
    </location>
</feature>
<dbReference type="InterPro" id="IPR009057">
    <property type="entry name" value="Homeodomain-like_sf"/>
</dbReference>
<organism evidence="6 7">
    <name type="scientific">Mycolicibacterium tusciae</name>
    <dbReference type="NCBI Taxonomy" id="75922"/>
    <lineage>
        <taxon>Bacteria</taxon>
        <taxon>Bacillati</taxon>
        <taxon>Actinomycetota</taxon>
        <taxon>Actinomycetes</taxon>
        <taxon>Mycobacteriales</taxon>
        <taxon>Mycobacteriaceae</taxon>
        <taxon>Mycolicibacterium</taxon>
    </lineage>
</organism>
<dbReference type="PROSITE" id="PS50977">
    <property type="entry name" value="HTH_TETR_2"/>
    <property type="match status" value="1"/>
</dbReference>
<keyword evidence="1" id="KW-0805">Transcription regulation</keyword>
<gene>
    <name evidence="6" type="ORF">BST47_04375</name>
</gene>
<dbReference type="GO" id="GO:0000976">
    <property type="term" value="F:transcription cis-regulatory region binding"/>
    <property type="evidence" value="ECO:0007669"/>
    <property type="project" value="TreeGrafter"/>
</dbReference>
<reference evidence="6 7" key="1">
    <citation type="submission" date="2017-02" db="EMBL/GenBank/DDBJ databases">
        <title>The new phylogeny of genus Mycobacterium.</title>
        <authorList>
            <person name="Tortoli E."/>
            <person name="Trovato A."/>
            <person name="Cirillo D.M."/>
        </authorList>
    </citation>
    <scope>NUCLEOTIDE SEQUENCE [LARGE SCALE GENOMIC DNA]</scope>
    <source>
        <strain evidence="6 7">DSM 44338</strain>
    </source>
</reference>
<evidence type="ECO:0000256" key="3">
    <source>
        <dbReference type="ARBA" id="ARBA00023163"/>
    </source>
</evidence>
<dbReference type="InterPro" id="IPR001647">
    <property type="entry name" value="HTH_TetR"/>
</dbReference>
<proteinExistence type="predicted"/>
<comment type="caution">
    <text evidence="6">The sequence shown here is derived from an EMBL/GenBank/DDBJ whole genome shotgun (WGS) entry which is preliminary data.</text>
</comment>